<dbReference type="EMBL" id="LS398110">
    <property type="protein sequence ID" value="SPP99315.1"/>
    <property type="molecule type" value="Genomic_DNA"/>
</dbReference>
<gene>
    <name evidence="1" type="ORF">BRAD3257_8735</name>
</gene>
<dbReference type="KEGG" id="bvz:BRAD3257_8735"/>
<proteinExistence type="predicted"/>
<evidence type="ECO:0000313" key="2">
    <source>
        <dbReference type="Proteomes" id="UP000246085"/>
    </source>
</evidence>
<dbReference type="Proteomes" id="UP000246085">
    <property type="component" value="Chromosome BRAD3257"/>
</dbReference>
<dbReference type="AlphaFoldDB" id="A0A2U3QDB3"/>
<protein>
    <submittedName>
        <fullName evidence="1">Uncharacterized protein</fullName>
    </submittedName>
</protein>
<sequence length="100" mass="10182">MTNCSLPSGPLIPGPRIKAAEKAGYASTCGGHNMGGKDELFKTTARAMPGQMPWPDGGLTEEGVVAHAQHSSPLPACGRVRGEREGAASVFAHDGRGGLG</sequence>
<reference evidence="1 2" key="1">
    <citation type="submission" date="2018-03" db="EMBL/GenBank/DDBJ databases">
        <authorList>
            <person name="Gully D."/>
        </authorList>
    </citation>
    <scope>NUCLEOTIDE SEQUENCE [LARGE SCALE GENOMIC DNA]</scope>
    <source>
        <strain evidence="1">ORS3257</strain>
    </source>
</reference>
<name>A0A2U3QDB3_9BRAD</name>
<organism evidence="1 2">
    <name type="scientific">Bradyrhizobium vignae</name>
    <dbReference type="NCBI Taxonomy" id="1549949"/>
    <lineage>
        <taxon>Bacteria</taxon>
        <taxon>Pseudomonadati</taxon>
        <taxon>Pseudomonadota</taxon>
        <taxon>Alphaproteobacteria</taxon>
        <taxon>Hyphomicrobiales</taxon>
        <taxon>Nitrobacteraceae</taxon>
        <taxon>Bradyrhizobium</taxon>
    </lineage>
</organism>
<accession>A0A2U3QDB3</accession>
<evidence type="ECO:0000313" key="1">
    <source>
        <dbReference type="EMBL" id="SPP99315.1"/>
    </source>
</evidence>